<protein>
    <submittedName>
        <fullName evidence="4">Lipase</fullName>
    </submittedName>
</protein>
<dbReference type="PANTHER" id="PTHR48081:SF8">
    <property type="entry name" value="ALPHA_BETA HYDROLASE FOLD-3 DOMAIN-CONTAINING PROTEIN-RELATED"/>
    <property type="match status" value="1"/>
</dbReference>
<dbReference type="GO" id="GO:0016787">
    <property type="term" value="F:hydrolase activity"/>
    <property type="evidence" value="ECO:0007669"/>
    <property type="project" value="UniProtKB-KW"/>
</dbReference>
<dbReference type="PANTHER" id="PTHR48081">
    <property type="entry name" value="AB HYDROLASE SUPERFAMILY PROTEIN C4A8.06C"/>
    <property type="match status" value="1"/>
</dbReference>
<keyword evidence="2" id="KW-0378">Hydrolase</keyword>
<proteinExistence type="inferred from homology"/>
<evidence type="ECO:0000313" key="5">
    <source>
        <dbReference type="Proteomes" id="UP000030170"/>
    </source>
</evidence>
<dbReference type="RefSeq" id="WP_036531113.1">
    <property type="nucleotide sequence ID" value="NZ_JJML01000006.1"/>
</dbReference>
<evidence type="ECO:0000313" key="4">
    <source>
        <dbReference type="EMBL" id="KGF73609.1"/>
    </source>
</evidence>
<comment type="caution">
    <text evidence="4">The sequence shown here is derived from an EMBL/GenBank/DDBJ whole genome shotgun (WGS) entry which is preliminary data.</text>
</comment>
<keyword evidence="5" id="KW-1185">Reference proteome</keyword>
<dbReference type="InterPro" id="IPR029058">
    <property type="entry name" value="AB_hydrolase_fold"/>
</dbReference>
<evidence type="ECO:0000256" key="2">
    <source>
        <dbReference type="ARBA" id="ARBA00022801"/>
    </source>
</evidence>
<dbReference type="PROSITE" id="PS01173">
    <property type="entry name" value="LIPASE_GDXG_HIS"/>
    <property type="match status" value="1"/>
</dbReference>
<feature type="domain" description="Alpha/beta hydrolase fold-3" evidence="3">
    <location>
        <begin position="82"/>
        <end position="290"/>
    </location>
</feature>
<comment type="similarity">
    <text evidence="1">Belongs to the 'GDXG' lipolytic enzyme family.</text>
</comment>
<evidence type="ECO:0000259" key="3">
    <source>
        <dbReference type="Pfam" id="PF07859"/>
    </source>
</evidence>
<dbReference type="InterPro" id="IPR002168">
    <property type="entry name" value="Lipase_GDXG_HIS_AS"/>
</dbReference>
<dbReference type="AlphaFoldDB" id="A0A098TMU4"/>
<dbReference type="SUPFAM" id="SSF53474">
    <property type="entry name" value="alpha/beta-Hydrolases"/>
    <property type="match status" value="1"/>
</dbReference>
<dbReference type="Gene3D" id="3.40.50.1820">
    <property type="entry name" value="alpha/beta hydrolase"/>
    <property type="match status" value="1"/>
</dbReference>
<reference evidence="4 5" key="1">
    <citation type="journal article" date="2014" name="Mol. Ecol.">
        <title>Evolution of Synechococcus.</title>
        <authorList>
            <person name="Dvorak P."/>
            <person name="Casamatta D."/>
            <person name="Hasler P."/>
            <person name="Poulickova A."/>
            <person name="Ondrej V."/>
            <person name="Sanges R."/>
        </authorList>
    </citation>
    <scope>NUCLEOTIDE SEQUENCE [LARGE SCALE GENOMIC DNA]</scope>
    <source>
        <strain evidence="4 5">CAUP A 1101</strain>
    </source>
</reference>
<sequence length="319" mass="34330">MSTYILEPTTQKFLDDLAGAGGSQIYELAVEDARGVLEGAQSGDVVKLSADIEDRVIPVGPKGEVSIRIVRPPGNHDRLPVVMYFHGGGWVLGSKDTHDRLMREIANGAEAAVVFVDYTRSPEAPYPVAIEEAYAATQWIAENGAAIEVDAARLAVAGDSVGGNMAAAITLLAKERRGPAISFQVLFYPVTDANFETPSYQEFAEGYFLSREAMKWFWHHYAPDVAVREQPTASPLKSSIEQLTGLPSALVITGECDVLRDEGEAYAHKLIQAGVSVTALRYLGTIHDFVMLNVITETPAARGAISLATAVLRQKLAAA</sequence>
<dbReference type="Proteomes" id="UP000030170">
    <property type="component" value="Unassembled WGS sequence"/>
</dbReference>
<dbReference type="EMBL" id="JJML01000006">
    <property type="protein sequence ID" value="KGF73609.1"/>
    <property type="molecule type" value="Genomic_DNA"/>
</dbReference>
<dbReference type="InterPro" id="IPR013094">
    <property type="entry name" value="AB_hydrolase_3"/>
</dbReference>
<organism evidence="4 5">
    <name type="scientific">Neosynechococcus sphagnicola sy1</name>
    <dbReference type="NCBI Taxonomy" id="1497020"/>
    <lineage>
        <taxon>Bacteria</taxon>
        <taxon>Bacillati</taxon>
        <taxon>Cyanobacteriota</taxon>
        <taxon>Cyanophyceae</taxon>
        <taxon>Neosynechococcales</taxon>
        <taxon>Neosynechococcaceae</taxon>
        <taxon>Neosynechococcus</taxon>
    </lineage>
</organism>
<evidence type="ECO:0000256" key="1">
    <source>
        <dbReference type="ARBA" id="ARBA00010515"/>
    </source>
</evidence>
<name>A0A098TMU4_9CYAN</name>
<dbReference type="STRING" id="1497020.DO97_16655"/>
<gene>
    <name evidence="4" type="ORF">DO97_16655</name>
</gene>
<dbReference type="InterPro" id="IPR050300">
    <property type="entry name" value="GDXG_lipolytic_enzyme"/>
</dbReference>
<dbReference type="OrthoDB" id="24847at2"/>
<accession>A0A098TMU4</accession>
<dbReference type="Pfam" id="PF07859">
    <property type="entry name" value="Abhydrolase_3"/>
    <property type="match status" value="1"/>
</dbReference>